<dbReference type="Proteomes" id="UP001562425">
    <property type="component" value="Unassembled WGS sequence"/>
</dbReference>
<comment type="caution">
    <text evidence="1">The sequence shown here is derived from an EMBL/GenBank/DDBJ whole genome shotgun (WGS) entry which is preliminary data.</text>
</comment>
<name>A0ABD1DFD9_CULPP</name>
<evidence type="ECO:0000313" key="1">
    <source>
        <dbReference type="EMBL" id="KAL1398267.1"/>
    </source>
</evidence>
<gene>
    <name evidence="1" type="ORF">pipiens_002406</name>
</gene>
<keyword evidence="2" id="KW-1185">Reference proteome</keyword>
<organism evidence="1 2">
    <name type="scientific">Culex pipiens pipiens</name>
    <name type="common">Northern house mosquito</name>
    <dbReference type="NCBI Taxonomy" id="38569"/>
    <lineage>
        <taxon>Eukaryota</taxon>
        <taxon>Metazoa</taxon>
        <taxon>Ecdysozoa</taxon>
        <taxon>Arthropoda</taxon>
        <taxon>Hexapoda</taxon>
        <taxon>Insecta</taxon>
        <taxon>Pterygota</taxon>
        <taxon>Neoptera</taxon>
        <taxon>Endopterygota</taxon>
        <taxon>Diptera</taxon>
        <taxon>Nematocera</taxon>
        <taxon>Culicoidea</taxon>
        <taxon>Culicidae</taxon>
        <taxon>Culicinae</taxon>
        <taxon>Culicini</taxon>
        <taxon>Culex</taxon>
        <taxon>Culex</taxon>
    </lineage>
</organism>
<reference evidence="1 2" key="1">
    <citation type="submission" date="2024-05" db="EMBL/GenBank/DDBJ databases">
        <title>Culex pipiens pipiens assembly and annotation.</title>
        <authorList>
            <person name="Alout H."/>
            <person name="Durand T."/>
        </authorList>
    </citation>
    <scope>NUCLEOTIDE SEQUENCE [LARGE SCALE GENOMIC DNA]</scope>
    <source>
        <strain evidence="1">HA-2024</strain>
        <tissue evidence="1">Whole body</tissue>
    </source>
</reference>
<dbReference type="EMBL" id="JBEHCU010005953">
    <property type="protein sequence ID" value="KAL1398267.1"/>
    <property type="molecule type" value="Genomic_DNA"/>
</dbReference>
<evidence type="ECO:0000313" key="2">
    <source>
        <dbReference type="Proteomes" id="UP001562425"/>
    </source>
</evidence>
<sequence length="101" mass="11366">MSNLLNQQVVNFRRSAAVWGHQAIKYADITVLVALGDGLSRLAQRAIIDGVAAFVVKRPLPEMDGKKTKLKAPKIQHLIAPVVKERKMRRLDVKKLRARRS</sequence>
<accession>A0ABD1DFD9</accession>
<proteinExistence type="predicted"/>
<dbReference type="AlphaFoldDB" id="A0ABD1DFD9"/>
<dbReference type="Gene3D" id="1.20.5.2650">
    <property type="match status" value="1"/>
</dbReference>
<protein>
    <submittedName>
        <fullName evidence="1">Uncharacterized protein</fullName>
    </submittedName>
</protein>